<keyword evidence="4" id="KW-0493">Microtubule</keyword>
<reference evidence="11" key="1">
    <citation type="submission" date="2021-03" db="EMBL/GenBank/DDBJ databases">
        <authorList>
            <person name="Tagirdzhanova G."/>
        </authorList>
    </citation>
    <scope>NUCLEOTIDE SEQUENCE</scope>
</reference>
<dbReference type="GO" id="GO:0045504">
    <property type="term" value="F:dynein heavy chain binding"/>
    <property type="evidence" value="ECO:0007669"/>
    <property type="project" value="TreeGrafter"/>
</dbReference>
<evidence type="ECO:0000256" key="6">
    <source>
        <dbReference type="ARBA" id="ARBA00022840"/>
    </source>
</evidence>
<name>A0A8H3IR07_9LECA</name>
<evidence type="ECO:0000256" key="2">
    <source>
        <dbReference type="ARBA" id="ARBA00022448"/>
    </source>
</evidence>
<feature type="compositionally biased region" description="Polar residues" evidence="10">
    <location>
        <begin position="520"/>
        <end position="541"/>
    </location>
</feature>
<comment type="caution">
    <text evidence="11">The sequence shown here is derived from an EMBL/GenBank/DDBJ whole genome shotgun (WGS) entry which is preliminary data.</text>
</comment>
<evidence type="ECO:0000256" key="7">
    <source>
        <dbReference type="ARBA" id="ARBA00023017"/>
    </source>
</evidence>
<evidence type="ECO:0000256" key="9">
    <source>
        <dbReference type="ARBA" id="ARBA00023212"/>
    </source>
</evidence>
<dbReference type="GO" id="GO:0035974">
    <property type="term" value="C:meiotic spindle pole body"/>
    <property type="evidence" value="ECO:0007669"/>
    <property type="project" value="TreeGrafter"/>
</dbReference>
<feature type="region of interest" description="Disordered" evidence="10">
    <location>
        <begin position="489"/>
        <end position="548"/>
    </location>
</feature>
<evidence type="ECO:0000313" key="11">
    <source>
        <dbReference type="EMBL" id="CAF9937132.1"/>
    </source>
</evidence>
<dbReference type="GO" id="GO:0007018">
    <property type="term" value="P:microtubule-based movement"/>
    <property type="evidence" value="ECO:0007669"/>
    <property type="project" value="InterPro"/>
</dbReference>
<dbReference type="GO" id="GO:0005524">
    <property type="term" value="F:ATP binding"/>
    <property type="evidence" value="ECO:0007669"/>
    <property type="project" value="UniProtKB-KW"/>
</dbReference>
<keyword evidence="6" id="KW-0067">ATP-binding</keyword>
<dbReference type="GO" id="GO:0005874">
    <property type="term" value="C:microtubule"/>
    <property type="evidence" value="ECO:0007669"/>
    <property type="project" value="UniProtKB-KW"/>
</dbReference>
<feature type="region of interest" description="Disordered" evidence="10">
    <location>
        <begin position="177"/>
        <end position="204"/>
    </location>
</feature>
<organism evidence="11 12">
    <name type="scientific">Heterodermia speciosa</name>
    <dbReference type="NCBI Taxonomy" id="116794"/>
    <lineage>
        <taxon>Eukaryota</taxon>
        <taxon>Fungi</taxon>
        <taxon>Dikarya</taxon>
        <taxon>Ascomycota</taxon>
        <taxon>Pezizomycotina</taxon>
        <taxon>Lecanoromycetes</taxon>
        <taxon>OSLEUM clade</taxon>
        <taxon>Lecanoromycetidae</taxon>
        <taxon>Caliciales</taxon>
        <taxon>Physciaceae</taxon>
        <taxon>Heterodermia</taxon>
    </lineage>
</organism>
<dbReference type="InterPro" id="IPR022780">
    <property type="entry name" value="Dynein_light_int_chain"/>
</dbReference>
<keyword evidence="8" id="KW-0505">Motor protein</keyword>
<evidence type="ECO:0000256" key="5">
    <source>
        <dbReference type="ARBA" id="ARBA00022741"/>
    </source>
</evidence>
<dbReference type="PANTHER" id="PTHR12688:SF0">
    <property type="entry name" value="DYNEIN LIGHT INTERMEDIATE CHAIN"/>
    <property type="match status" value="1"/>
</dbReference>
<feature type="region of interest" description="Disordered" evidence="10">
    <location>
        <begin position="348"/>
        <end position="400"/>
    </location>
</feature>
<dbReference type="Proteomes" id="UP000664521">
    <property type="component" value="Unassembled WGS sequence"/>
</dbReference>
<feature type="compositionally biased region" description="Basic and acidic residues" evidence="10">
    <location>
        <begin position="489"/>
        <end position="499"/>
    </location>
</feature>
<comment type="subcellular location">
    <subcellularLocation>
        <location evidence="1">Cytoplasm</location>
        <location evidence="1">Cytoskeleton</location>
    </subcellularLocation>
</comment>
<dbReference type="GO" id="GO:0000226">
    <property type="term" value="P:microtubule cytoskeleton organization"/>
    <property type="evidence" value="ECO:0007669"/>
    <property type="project" value="TreeGrafter"/>
</dbReference>
<dbReference type="AlphaFoldDB" id="A0A8H3IR07"/>
<protein>
    <recommendedName>
        <fullName evidence="13">Dynein light intermediate chain</fullName>
    </recommendedName>
</protein>
<evidence type="ECO:0000256" key="8">
    <source>
        <dbReference type="ARBA" id="ARBA00023175"/>
    </source>
</evidence>
<dbReference type="EMBL" id="CAJPDS010000098">
    <property type="protein sequence ID" value="CAF9937132.1"/>
    <property type="molecule type" value="Genomic_DNA"/>
</dbReference>
<feature type="region of interest" description="Disordered" evidence="10">
    <location>
        <begin position="1"/>
        <end position="30"/>
    </location>
</feature>
<dbReference type="Pfam" id="PF05783">
    <property type="entry name" value="DLIC"/>
    <property type="match status" value="1"/>
</dbReference>
<proteinExistence type="predicted"/>
<evidence type="ECO:0008006" key="13">
    <source>
        <dbReference type="Google" id="ProtNLM"/>
    </source>
</evidence>
<feature type="compositionally biased region" description="Polar residues" evidence="10">
    <location>
        <begin position="500"/>
        <end position="510"/>
    </location>
</feature>
<keyword evidence="2" id="KW-0813">Transport</keyword>
<dbReference type="InterPro" id="IPR008467">
    <property type="entry name" value="Dynein1_light_intermed_chain"/>
</dbReference>
<dbReference type="PANTHER" id="PTHR12688">
    <property type="entry name" value="DYNEIN LIGHT INTERMEDIATE CHAIN"/>
    <property type="match status" value="1"/>
</dbReference>
<feature type="compositionally biased region" description="Basic and acidic residues" evidence="10">
    <location>
        <begin position="379"/>
        <end position="392"/>
    </location>
</feature>
<keyword evidence="9" id="KW-0206">Cytoskeleton</keyword>
<accession>A0A8H3IR07</accession>
<evidence type="ECO:0000256" key="1">
    <source>
        <dbReference type="ARBA" id="ARBA00004245"/>
    </source>
</evidence>
<keyword evidence="5" id="KW-0547">Nucleotide-binding</keyword>
<feature type="region of interest" description="Disordered" evidence="10">
    <location>
        <begin position="424"/>
        <end position="448"/>
    </location>
</feature>
<dbReference type="GO" id="GO:0005868">
    <property type="term" value="C:cytoplasmic dynein complex"/>
    <property type="evidence" value="ECO:0007669"/>
    <property type="project" value="InterPro"/>
</dbReference>
<evidence type="ECO:0000313" key="12">
    <source>
        <dbReference type="Proteomes" id="UP000664521"/>
    </source>
</evidence>
<evidence type="ECO:0000256" key="4">
    <source>
        <dbReference type="ARBA" id="ARBA00022701"/>
    </source>
</evidence>
<evidence type="ECO:0000256" key="3">
    <source>
        <dbReference type="ARBA" id="ARBA00022490"/>
    </source>
</evidence>
<keyword evidence="7" id="KW-0243">Dynein</keyword>
<keyword evidence="12" id="KW-1185">Reference proteome</keyword>
<gene>
    <name evidence="11" type="ORF">HETSPECPRED_010571</name>
</gene>
<evidence type="ECO:0000256" key="10">
    <source>
        <dbReference type="SAM" id="MobiDB-lite"/>
    </source>
</evidence>
<feature type="compositionally biased region" description="Basic and acidic residues" evidence="10">
    <location>
        <begin position="17"/>
        <end position="30"/>
    </location>
</feature>
<dbReference type="OrthoDB" id="27603at2759"/>
<keyword evidence="3" id="KW-0963">Cytoplasm</keyword>
<sequence length="548" mass="61080">MSRKDGLRSTPRSSNIGHHDRAQSNGDSERNMWSSMLDSVASGKKLPEKNLIILGGNPSTQKDFIETLAAENTPKKPQHRYKRKPPIANDFALGYTYQDVLDTDHEDLLARLSLYLLAEPSPAFASLVKPLLTSRTIPESLIVILLDWIEPWRWIRQLRDWIRFLRGITPDLSDDAQESAEETMKEWQQHKRGRSYHDVGGGTGSTESNVVIPLSQGEWDEPLGLPLCVVCHRADKIDALETQHGWREEDFDFVLQFLRTVLMKHGSSLIYTSVSAPNSLPTLIHSSLGIQSLLKKQTLKHNIIDRDKILIPPNWDSWGKILVLREGFDVEGISKGWSNETLLTSTSETAKIDDKSDETSNSTAESPAAKGTVLQIYEENIRDPRKARESGKSKSGIAGVEVEAPNMQAFLGTQSEIMERLKREEDDAAAAAQEKEKAGKASSQTDSHYTQRYTSTAADGGPVSDHIGRVEFNMGGIQVNADEMLQRLKNREGKDKPRSETQTPNPQTPSKAGGDHKAQNEQLANFFSSLMTKNRSSSPLSRKTDEDG</sequence>